<dbReference type="Pfam" id="PF10233">
    <property type="entry name" value="Cg6151-P"/>
    <property type="match status" value="1"/>
</dbReference>
<feature type="domain" description="Cathepsin propeptide inhibitor" evidence="9">
    <location>
        <begin position="132"/>
        <end position="192"/>
    </location>
</feature>
<evidence type="ECO:0000256" key="7">
    <source>
        <dbReference type="SAM" id="Phobius"/>
    </source>
</evidence>
<proteinExistence type="inferred from homology"/>
<dbReference type="Pfam" id="PF08246">
    <property type="entry name" value="Inhibitor_I29"/>
    <property type="match status" value="1"/>
</dbReference>
<evidence type="ECO:0000256" key="6">
    <source>
        <dbReference type="ARBA" id="ARBA00023157"/>
    </source>
</evidence>
<sequence>MDDQQQAVKDEAGEVAWWMRWLATVAGVIGGITACFGGFFGLFKGAISLDAVEFIGYAIMLFLGFLIFVMEATFVCRPVSFAQPIIARMDRIRFWHRGAMYCSSSKKLSKPKIKMKLVSAIIAAASASQELFQAWKEEHEVEYASQVEEVSRYGVWMKNKAFVDEHMASYEAGEKTFTVGMNKFADLTSEEFAELYLAKVQDLSGPHPPMCTDSTVGANSTMPASADWRTANPPVVTPVKDQGQCGSCWAFSTIASLESQWALAGNALTSLSEQQLVDCSMNWGNYGCSGGLMTQGFTYIHDNNGVDTEASYPYTAQDGKCVFNPANVGTSLTSCYNIASGDEAALANAVQMVGPMSVAIDASHMSFQLYTSGVYYEPNCSSQFLDHGVTAVGYGSSSGNDFFIVKNSWAATWGDNGYIMMSRNKNNNCGIATSASYPQL</sequence>
<keyword evidence="3" id="KW-0378">Hydrolase</keyword>
<comment type="similarity">
    <text evidence="1">Belongs to the peptidase C1 family.</text>
</comment>
<dbReference type="InterPro" id="IPR000668">
    <property type="entry name" value="Peptidase_C1A_C"/>
</dbReference>
<gene>
    <name evidence="10" type="ORF">GSOID_T00022651001</name>
</gene>
<dbReference type="Pfam" id="PF00112">
    <property type="entry name" value="Peptidase_C1"/>
    <property type="match status" value="1"/>
</dbReference>
<dbReference type="SMART" id="SM00848">
    <property type="entry name" value="Inhibitor_I29"/>
    <property type="match status" value="1"/>
</dbReference>
<dbReference type="PROSITE" id="PS00139">
    <property type="entry name" value="THIOL_PROTEASE_CYS"/>
    <property type="match status" value="1"/>
</dbReference>
<dbReference type="PANTHER" id="PTHR12411">
    <property type="entry name" value="CYSTEINE PROTEASE FAMILY C1-RELATED"/>
    <property type="match status" value="1"/>
</dbReference>
<feature type="domain" description="Peptidase C1A papain C-terminal" evidence="8">
    <location>
        <begin position="222"/>
        <end position="439"/>
    </location>
</feature>
<dbReference type="InterPro" id="IPR025660">
    <property type="entry name" value="Pept_his_AS"/>
</dbReference>
<evidence type="ECO:0000256" key="4">
    <source>
        <dbReference type="ARBA" id="ARBA00022807"/>
    </source>
</evidence>
<evidence type="ECO:0000259" key="9">
    <source>
        <dbReference type="SMART" id="SM00848"/>
    </source>
</evidence>
<dbReference type="InterPro" id="IPR039417">
    <property type="entry name" value="Peptidase_C1A_papain-like"/>
</dbReference>
<dbReference type="GO" id="GO:0006508">
    <property type="term" value="P:proteolysis"/>
    <property type="evidence" value="ECO:0007669"/>
    <property type="project" value="UniProtKB-KW"/>
</dbReference>
<evidence type="ECO:0000256" key="2">
    <source>
        <dbReference type="ARBA" id="ARBA00022670"/>
    </source>
</evidence>
<dbReference type="PROSITE" id="PS00639">
    <property type="entry name" value="THIOL_PROTEASE_HIS"/>
    <property type="match status" value="1"/>
</dbReference>
<dbReference type="PRINTS" id="PR00705">
    <property type="entry name" value="PAPAIN"/>
</dbReference>
<keyword evidence="4" id="KW-0788">Thiol protease</keyword>
<dbReference type="InterPro" id="IPR019365">
    <property type="entry name" value="TVP18/Ca-channel_flower"/>
</dbReference>
<name>E4YYV4_OIKDI</name>
<keyword evidence="5" id="KW-0865">Zymogen</keyword>
<dbReference type="AlphaFoldDB" id="E4YYV4"/>
<dbReference type="EMBL" id="FN656018">
    <property type="protein sequence ID" value="CBY40632.1"/>
    <property type="molecule type" value="Genomic_DNA"/>
</dbReference>
<evidence type="ECO:0000256" key="1">
    <source>
        <dbReference type="ARBA" id="ARBA00008455"/>
    </source>
</evidence>
<keyword evidence="7" id="KW-0472">Membrane</keyword>
<dbReference type="SMART" id="SM01077">
    <property type="entry name" value="Cg6151-P"/>
    <property type="match status" value="1"/>
</dbReference>
<keyword evidence="6" id="KW-1015">Disulfide bond</keyword>
<organism evidence="10">
    <name type="scientific">Oikopleura dioica</name>
    <name type="common">Tunicate</name>
    <dbReference type="NCBI Taxonomy" id="34765"/>
    <lineage>
        <taxon>Eukaryota</taxon>
        <taxon>Metazoa</taxon>
        <taxon>Chordata</taxon>
        <taxon>Tunicata</taxon>
        <taxon>Appendicularia</taxon>
        <taxon>Copelata</taxon>
        <taxon>Oikopleuridae</taxon>
        <taxon>Oikopleura</taxon>
    </lineage>
</organism>
<evidence type="ECO:0000256" key="3">
    <source>
        <dbReference type="ARBA" id="ARBA00022801"/>
    </source>
</evidence>
<evidence type="ECO:0000313" key="10">
    <source>
        <dbReference type="EMBL" id="CBY40632.1"/>
    </source>
</evidence>
<dbReference type="Proteomes" id="UP000011014">
    <property type="component" value="Unassembled WGS sequence"/>
</dbReference>
<dbReference type="InterPro" id="IPR000169">
    <property type="entry name" value="Pept_cys_AS"/>
</dbReference>
<keyword evidence="7" id="KW-1133">Transmembrane helix</keyword>
<dbReference type="InterPro" id="IPR038765">
    <property type="entry name" value="Papain-like_cys_pep_sf"/>
</dbReference>
<dbReference type="InterPro" id="IPR013128">
    <property type="entry name" value="Peptidase_C1A"/>
</dbReference>
<evidence type="ECO:0000256" key="5">
    <source>
        <dbReference type="ARBA" id="ARBA00023145"/>
    </source>
</evidence>
<keyword evidence="7" id="KW-0812">Transmembrane</keyword>
<feature type="transmembrane region" description="Helical" evidence="7">
    <location>
        <begin position="54"/>
        <end position="75"/>
    </location>
</feature>
<dbReference type="CDD" id="cd02248">
    <property type="entry name" value="Peptidase_C1A"/>
    <property type="match status" value="1"/>
</dbReference>
<dbReference type="GO" id="GO:0016020">
    <property type="term" value="C:membrane"/>
    <property type="evidence" value="ECO:0007669"/>
    <property type="project" value="InterPro"/>
</dbReference>
<dbReference type="FunFam" id="3.90.70.10:FF:000006">
    <property type="entry name" value="Cathepsin S"/>
    <property type="match status" value="1"/>
</dbReference>
<protein>
    <submittedName>
        <fullName evidence="10">Uncharacterized protein</fullName>
    </submittedName>
</protein>
<accession>E4YYV4</accession>
<dbReference type="SMART" id="SM00645">
    <property type="entry name" value="Pept_C1"/>
    <property type="match status" value="1"/>
</dbReference>
<evidence type="ECO:0000259" key="8">
    <source>
        <dbReference type="SMART" id="SM00645"/>
    </source>
</evidence>
<feature type="transmembrane region" description="Helical" evidence="7">
    <location>
        <begin position="21"/>
        <end position="42"/>
    </location>
</feature>
<keyword evidence="2" id="KW-0645">Protease</keyword>
<reference evidence="10" key="1">
    <citation type="journal article" date="2010" name="Science">
        <title>Plasticity of animal genome architecture unmasked by rapid evolution of a pelagic tunicate.</title>
        <authorList>
            <person name="Denoeud F."/>
            <person name="Henriet S."/>
            <person name="Mungpakdee S."/>
            <person name="Aury J.M."/>
            <person name="Da Silva C."/>
            <person name="Brinkmann H."/>
            <person name="Mikhaleva J."/>
            <person name="Olsen L.C."/>
            <person name="Jubin C."/>
            <person name="Canestro C."/>
            <person name="Bouquet J.M."/>
            <person name="Danks G."/>
            <person name="Poulain J."/>
            <person name="Campsteijn C."/>
            <person name="Adamski M."/>
            <person name="Cross I."/>
            <person name="Yadetie F."/>
            <person name="Muffato M."/>
            <person name="Louis A."/>
            <person name="Butcher S."/>
            <person name="Tsagkogeorga G."/>
            <person name="Konrad A."/>
            <person name="Singh S."/>
            <person name="Jensen M.F."/>
            <person name="Cong E.H."/>
            <person name="Eikeseth-Otteraa H."/>
            <person name="Noel B."/>
            <person name="Anthouard V."/>
            <person name="Porcel B.M."/>
            <person name="Kachouri-Lafond R."/>
            <person name="Nishino A."/>
            <person name="Ugolini M."/>
            <person name="Chourrout P."/>
            <person name="Nishida H."/>
            <person name="Aasland R."/>
            <person name="Huzurbazar S."/>
            <person name="Westhof E."/>
            <person name="Delsuc F."/>
            <person name="Lehrach H."/>
            <person name="Reinhardt R."/>
            <person name="Weissenbach J."/>
            <person name="Roy S.W."/>
            <person name="Artiguenave F."/>
            <person name="Postlethwait J.H."/>
            <person name="Manak J.R."/>
            <person name="Thompson E.M."/>
            <person name="Jaillon O."/>
            <person name="Du Pasquier L."/>
            <person name="Boudinot P."/>
            <person name="Liberles D.A."/>
            <person name="Volff J.N."/>
            <person name="Philippe H."/>
            <person name="Lenhard B."/>
            <person name="Roest Crollius H."/>
            <person name="Wincker P."/>
            <person name="Chourrout D."/>
        </authorList>
    </citation>
    <scope>NUCLEOTIDE SEQUENCE [LARGE SCALE GENOMIC DNA]</scope>
</reference>
<dbReference type="Gene3D" id="3.90.70.10">
    <property type="entry name" value="Cysteine proteinases"/>
    <property type="match status" value="1"/>
</dbReference>
<dbReference type="InterPro" id="IPR013201">
    <property type="entry name" value="Prot_inhib_I29"/>
</dbReference>
<dbReference type="GO" id="GO:0008234">
    <property type="term" value="F:cysteine-type peptidase activity"/>
    <property type="evidence" value="ECO:0007669"/>
    <property type="project" value="UniProtKB-KW"/>
</dbReference>
<dbReference type="SUPFAM" id="SSF54001">
    <property type="entry name" value="Cysteine proteinases"/>
    <property type="match status" value="1"/>
</dbReference>